<organism evidence="2">
    <name type="scientific">Colletotrichum graminicola (strain M1.001 / M2 / FGSC 10212)</name>
    <name type="common">Maize anthracnose fungus</name>
    <name type="synonym">Glomerella graminicola</name>
    <dbReference type="NCBI Taxonomy" id="645133"/>
    <lineage>
        <taxon>Eukaryota</taxon>
        <taxon>Fungi</taxon>
        <taxon>Dikarya</taxon>
        <taxon>Ascomycota</taxon>
        <taxon>Pezizomycotina</taxon>
        <taxon>Sordariomycetes</taxon>
        <taxon>Hypocreomycetidae</taxon>
        <taxon>Glomerellales</taxon>
        <taxon>Glomerellaceae</taxon>
        <taxon>Colletotrichum</taxon>
        <taxon>Colletotrichum graminicola species complex</taxon>
    </lineage>
</organism>
<evidence type="ECO:0000313" key="2">
    <source>
        <dbReference type="Proteomes" id="UP000008782"/>
    </source>
</evidence>
<dbReference type="GeneID" id="24415043"/>
<evidence type="ECO:0000313" key="1">
    <source>
        <dbReference type="EMBL" id="EFQ34534.1"/>
    </source>
</evidence>
<proteinExistence type="predicted"/>
<sequence length="94" mass="10216">MAKFLSSLENHAFAKAMMAKATRTLRGVVETSWLAPTGKLTGVAIQEALDTSRSWSASCQTQTVTTCQFEGHHPRVRNAPKILEAMTAVDSYCA</sequence>
<dbReference type="AlphaFoldDB" id="E3QUJ6"/>
<dbReference type="RefSeq" id="XP_008098554.1">
    <property type="nucleotide sequence ID" value="XM_008100363.1"/>
</dbReference>
<dbReference type="HOGENOM" id="CLU_2386020_0_0_1"/>
<keyword evidence="2" id="KW-1185">Reference proteome</keyword>
<gene>
    <name evidence="1" type="ORF">GLRG_09678</name>
</gene>
<dbReference type="VEuPathDB" id="FungiDB:GLRG_09678"/>
<accession>E3QUJ6</accession>
<name>E3QUJ6_COLGM</name>
<reference evidence="2" key="1">
    <citation type="journal article" date="2012" name="Nat. Genet.">
        <title>Lifestyle transitions in plant pathogenic Colletotrichum fungi deciphered by genome and transcriptome analyses.</title>
        <authorList>
            <person name="O'Connell R.J."/>
            <person name="Thon M.R."/>
            <person name="Hacquard S."/>
            <person name="Amyotte S.G."/>
            <person name="Kleemann J."/>
            <person name="Torres M.F."/>
            <person name="Damm U."/>
            <person name="Buiate E.A."/>
            <person name="Epstein L."/>
            <person name="Alkan N."/>
            <person name="Altmueller J."/>
            <person name="Alvarado-Balderrama L."/>
            <person name="Bauser C.A."/>
            <person name="Becker C."/>
            <person name="Birren B.W."/>
            <person name="Chen Z."/>
            <person name="Choi J."/>
            <person name="Crouch J.A."/>
            <person name="Duvick J.P."/>
            <person name="Farman M.A."/>
            <person name="Gan P."/>
            <person name="Heiman D."/>
            <person name="Henrissat B."/>
            <person name="Howard R.J."/>
            <person name="Kabbage M."/>
            <person name="Koch C."/>
            <person name="Kracher B."/>
            <person name="Kubo Y."/>
            <person name="Law A.D."/>
            <person name="Lebrun M.-H."/>
            <person name="Lee Y.-H."/>
            <person name="Miyara I."/>
            <person name="Moore N."/>
            <person name="Neumann U."/>
            <person name="Nordstroem K."/>
            <person name="Panaccione D.G."/>
            <person name="Panstruga R."/>
            <person name="Place M."/>
            <person name="Proctor R.H."/>
            <person name="Prusky D."/>
            <person name="Rech G."/>
            <person name="Reinhardt R."/>
            <person name="Rollins J.A."/>
            <person name="Rounsley S."/>
            <person name="Schardl C.L."/>
            <person name="Schwartz D.C."/>
            <person name="Shenoy N."/>
            <person name="Shirasu K."/>
            <person name="Sikhakolli U.R."/>
            <person name="Stueber K."/>
            <person name="Sukno S.A."/>
            <person name="Sweigard J.A."/>
            <person name="Takano Y."/>
            <person name="Takahara H."/>
            <person name="Trail F."/>
            <person name="van der Does H.C."/>
            <person name="Voll L.M."/>
            <person name="Will I."/>
            <person name="Young S."/>
            <person name="Zeng Q."/>
            <person name="Zhang J."/>
            <person name="Zhou S."/>
            <person name="Dickman M.B."/>
            <person name="Schulze-Lefert P."/>
            <person name="Ver Loren van Themaat E."/>
            <person name="Ma L.-J."/>
            <person name="Vaillancourt L.J."/>
        </authorList>
    </citation>
    <scope>NUCLEOTIDE SEQUENCE [LARGE SCALE GENOMIC DNA]</scope>
    <source>
        <strain evidence="2">M1.001 / M2 / FGSC 10212</strain>
    </source>
</reference>
<dbReference type="EMBL" id="GG697381">
    <property type="protein sequence ID" value="EFQ34534.1"/>
    <property type="molecule type" value="Genomic_DNA"/>
</dbReference>
<protein>
    <submittedName>
        <fullName evidence="1">Uncharacterized protein</fullName>
    </submittedName>
</protein>
<dbReference type="Proteomes" id="UP000008782">
    <property type="component" value="Unassembled WGS sequence"/>
</dbReference>